<evidence type="ECO:0000313" key="1">
    <source>
        <dbReference type="EMBL" id="CAD8183498.1"/>
    </source>
</evidence>
<sequence length="353" mass="42259">MESCQNEKHIGKLLFGYCSNKKCISNLNTFCDICRQYHDEHQQDLQYLDSPDNIKLKNIEYMNQISNFLENQKNFYFEFQENIREMDLGNLKIDYENNNYHLIDQMKQIVKIQSVLNTTLPMCQNVQQSYTQIIQELNKLHQNQKQKVQEKPKQEKKKKIVQKIEMKQKQLNEKQVISEVKKWYDFKIYFSQKFKYKWIKILNNGLMAKNEDDRGMVICEPILPKKGQYRFAFGIKENAYLIWIGICHKEFLMQNDYQTYFEEKPYSQNGVYLINNYGIPYSHVLKDKKDFKESFIFKPDDLIIVYVDMDEGNITWESRVSNNKYSMKFDATQDVHACAGITAFSPVFIVEEY</sequence>
<dbReference type="AlphaFoldDB" id="A0A8S1VZQ6"/>
<protein>
    <recommendedName>
        <fullName evidence="3">B30.2/SPRY domain-containing protein</fullName>
    </recommendedName>
</protein>
<gene>
    <name evidence="1" type="ORF">POCTA_138.1.T0810108</name>
</gene>
<dbReference type="Proteomes" id="UP000683925">
    <property type="component" value="Unassembled WGS sequence"/>
</dbReference>
<dbReference type="OrthoDB" id="307921at2759"/>
<evidence type="ECO:0000313" key="2">
    <source>
        <dbReference type="Proteomes" id="UP000683925"/>
    </source>
</evidence>
<organism evidence="1 2">
    <name type="scientific">Paramecium octaurelia</name>
    <dbReference type="NCBI Taxonomy" id="43137"/>
    <lineage>
        <taxon>Eukaryota</taxon>
        <taxon>Sar</taxon>
        <taxon>Alveolata</taxon>
        <taxon>Ciliophora</taxon>
        <taxon>Intramacronucleata</taxon>
        <taxon>Oligohymenophorea</taxon>
        <taxon>Peniculida</taxon>
        <taxon>Parameciidae</taxon>
        <taxon>Paramecium</taxon>
    </lineage>
</organism>
<dbReference type="EMBL" id="CAJJDP010000080">
    <property type="protein sequence ID" value="CAD8183498.1"/>
    <property type="molecule type" value="Genomic_DNA"/>
</dbReference>
<comment type="caution">
    <text evidence="1">The sequence shown here is derived from an EMBL/GenBank/DDBJ whole genome shotgun (WGS) entry which is preliminary data.</text>
</comment>
<dbReference type="OMA" id="WIGICHK"/>
<evidence type="ECO:0008006" key="3">
    <source>
        <dbReference type="Google" id="ProtNLM"/>
    </source>
</evidence>
<proteinExistence type="predicted"/>
<name>A0A8S1VZQ6_PAROT</name>
<accession>A0A8S1VZQ6</accession>
<reference evidence="1" key="1">
    <citation type="submission" date="2021-01" db="EMBL/GenBank/DDBJ databases">
        <authorList>
            <consortium name="Genoscope - CEA"/>
            <person name="William W."/>
        </authorList>
    </citation>
    <scope>NUCLEOTIDE SEQUENCE</scope>
</reference>
<keyword evidence="2" id="KW-1185">Reference proteome</keyword>